<dbReference type="RefSeq" id="WP_381508784.1">
    <property type="nucleotide sequence ID" value="NZ_JBHUOM010000048.1"/>
</dbReference>
<evidence type="ECO:0000313" key="3">
    <source>
        <dbReference type="Proteomes" id="UP001597512"/>
    </source>
</evidence>
<feature type="chain" id="PRO_5045891134" evidence="1">
    <location>
        <begin position="21"/>
        <end position="85"/>
    </location>
</feature>
<keyword evidence="1" id="KW-0732">Signal</keyword>
<dbReference type="Proteomes" id="UP001597512">
    <property type="component" value="Unassembled WGS sequence"/>
</dbReference>
<feature type="signal peptide" evidence="1">
    <location>
        <begin position="1"/>
        <end position="20"/>
    </location>
</feature>
<comment type="caution">
    <text evidence="2">The sequence shown here is derived from an EMBL/GenBank/DDBJ whole genome shotgun (WGS) entry which is preliminary data.</text>
</comment>
<evidence type="ECO:0000313" key="2">
    <source>
        <dbReference type="EMBL" id="MFD2938125.1"/>
    </source>
</evidence>
<proteinExistence type="predicted"/>
<name>A0ABW6AVR5_9BACT</name>
<accession>A0ABW6AVR5</accession>
<protein>
    <submittedName>
        <fullName evidence="2">Uncharacterized protein</fullName>
    </submittedName>
</protein>
<keyword evidence="3" id="KW-1185">Reference proteome</keyword>
<organism evidence="2 3">
    <name type="scientific">Spirosoma flavum</name>
    <dbReference type="NCBI Taxonomy" id="2048557"/>
    <lineage>
        <taxon>Bacteria</taxon>
        <taxon>Pseudomonadati</taxon>
        <taxon>Bacteroidota</taxon>
        <taxon>Cytophagia</taxon>
        <taxon>Cytophagales</taxon>
        <taxon>Cytophagaceae</taxon>
        <taxon>Spirosoma</taxon>
    </lineage>
</organism>
<dbReference type="EMBL" id="JBHUOM010000048">
    <property type="protein sequence ID" value="MFD2938125.1"/>
    <property type="molecule type" value="Genomic_DNA"/>
</dbReference>
<reference evidence="3" key="1">
    <citation type="journal article" date="2019" name="Int. J. Syst. Evol. Microbiol.">
        <title>The Global Catalogue of Microorganisms (GCM) 10K type strain sequencing project: providing services to taxonomists for standard genome sequencing and annotation.</title>
        <authorList>
            <consortium name="The Broad Institute Genomics Platform"/>
            <consortium name="The Broad Institute Genome Sequencing Center for Infectious Disease"/>
            <person name="Wu L."/>
            <person name="Ma J."/>
        </authorList>
    </citation>
    <scope>NUCLEOTIDE SEQUENCE [LARGE SCALE GENOMIC DNA]</scope>
    <source>
        <strain evidence="3">KCTC 52490</strain>
    </source>
</reference>
<evidence type="ECO:0000256" key="1">
    <source>
        <dbReference type="SAM" id="SignalP"/>
    </source>
</evidence>
<gene>
    <name evidence="2" type="ORF">ACFS25_30450</name>
</gene>
<sequence length="85" mass="9410">MKTFVVIGILLVSISGQAFSMGHPHNMFAARKQMQSKTSTSLVVKNKVTTSVCWQQTVQTIQATKAVFGERLIAALTHMRPARTY</sequence>